<dbReference type="Proteomes" id="UP000504634">
    <property type="component" value="Unplaced"/>
</dbReference>
<evidence type="ECO:0000256" key="19">
    <source>
        <dbReference type="ARBA" id="ARBA00034845"/>
    </source>
</evidence>
<keyword evidence="16" id="KW-0804">Transcription</keyword>
<evidence type="ECO:0000313" key="24">
    <source>
        <dbReference type="Proteomes" id="UP000504634"/>
    </source>
</evidence>
<keyword evidence="17" id="KW-0539">Nucleus</keyword>
<evidence type="ECO:0000256" key="6">
    <source>
        <dbReference type="ARBA" id="ARBA00022449"/>
    </source>
</evidence>
<dbReference type="PANTHER" id="PTHR13414">
    <property type="entry name" value="HUEL-CATION TRANSPORTER"/>
    <property type="match status" value="1"/>
</dbReference>
<keyword evidence="10" id="KW-0864">Zinc transport</keyword>
<evidence type="ECO:0000256" key="12">
    <source>
        <dbReference type="ARBA" id="ARBA00023015"/>
    </source>
</evidence>
<name>A0A6J2T1Q9_DROLE</name>
<dbReference type="CDD" id="cd21078">
    <property type="entry name" value="NTD_ZNT9"/>
    <property type="match status" value="1"/>
</dbReference>
<evidence type="ECO:0000256" key="21">
    <source>
        <dbReference type="ARBA" id="ARBA00048349"/>
    </source>
</evidence>
<feature type="transmembrane region" description="Helical" evidence="22">
    <location>
        <begin position="421"/>
        <end position="443"/>
    </location>
</feature>
<comment type="subcellular location">
    <subcellularLocation>
        <location evidence="3">Endoplasmic reticulum</location>
    </subcellularLocation>
    <subcellularLocation>
        <location evidence="2">Mitochondrion membrane</location>
        <topology evidence="2">Multi-pass membrane protein</topology>
    </subcellularLocation>
    <subcellularLocation>
        <location evidence="1">Nucleus</location>
    </subcellularLocation>
</comment>
<keyword evidence="14" id="KW-0496">Mitochondrion</keyword>
<dbReference type="InterPro" id="IPR058533">
    <property type="entry name" value="Cation_efflux_TM"/>
</dbReference>
<dbReference type="InterPro" id="IPR037129">
    <property type="entry name" value="XPA_sf"/>
</dbReference>
<comment type="similarity">
    <text evidence="4">Belongs to the cation diffusion facilitator (CDF) transporter (TC 2.A.4) family. SLC30A subfamily.</text>
</comment>
<keyword evidence="7 22" id="KW-0812">Transmembrane</keyword>
<keyword evidence="11 22" id="KW-1133">Transmembrane helix</keyword>
<evidence type="ECO:0000313" key="25">
    <source>
        <dbReference type="RefSeq" id="XP_030368993.1"/>
    </source>
</evidence>
<keyword evidence="13" id="KW-0406">Ion transport</keyword>
<dbReference type="Gene3D" id="1.20.1510.10">
    <property type="entry name" value="Cation efflux protein transmembrane domain"/>
    <property type="match status" value="1"/>
</dbReference>
<evidence type="ECO:0000256" key="22">
    <source>
        <dbReference type="SAM" id="Phobius"/>
    </source>
</evidence>
<evidence type="ECO:0000256" key="10">
    <source>
        <dbReference type="ARBA" id="ARBA00022906"/>
    </source>
</evidence>
<evidence type="ECO:0000256" key="8">
    <source>
        <dbReference type="ARBA" id="ARBA00022824"/>
    </source>
</evidence>
<keyword evidence="24" id="KW-1185">Reference proteome</keyword>
<evidence type="ECO:0000313" key="26">
    <source>
        <dbReference type="RefSeq" id="XP_030369143.1"/>
    </source>
</evidence>
<dbReference type="GO" id="GO:0005783">
    <property type="term" value="C:endoplasmic reticulum"/>
    <property type="evidence" value="ECO:0007669"/>
    <property type="project" value="UniProtKB-SubCell"/>
</dbReference>
<dbReference type="InterPro" id="IPR040177">
    <property type="entry name" value="SLC30A9"/>
</dbReference>
<dbReference type="Pfam" id="PF01545">
    <property type="entry name" value="Cation_efflux"/>
    <property type="match status" value="1"/>
</dbReference>
<dbReference type="Gene3D" id="3.90.530.10">
    <property type="entry name" value="XPA C-terminal domain"/>
    <property type="match status" value="1"/>
</dbReference>
<comment type="catalytic activity">
    <reaction evidence="21">
        <text>Zn(2+)(in) + 2 H(+)(out) = Zn(2+)(out) + 2 H(+)(in)</text>
        <dbReference type="Rhea" id="RHEA:72627"/>
        <dbReference type="ChEBI" id="CHEBI:15378"/>
        <dbReference type="ChEBI" id="CHEBI:29105"/>
    </reaction>
</comment>
<evidence type="ECO:0000256" key="7">
    <source>
        <dbReference type="ARBA" id="ARBA00022692"/>
    </source>
</evidence>
<evidence type="ECO:0000256" key="14">
    <source>
        <dbReference type="ARBA" id="ARBA00023128"/>
    </source>
</evidence>
<dbReference type="SUPFAM" id="SSF161111">
    <property type="entry name" value="Cation efflux protein transmembrane domain-like"/>
    <property type="match status" value="1"/>
</dbReference>
<dbReference type="RefSeq" id="XP_030368993.1">
    <property type="nucleotide sequence ID" value="XM_030513133.1"/>
</dbReference>
<feature type="domain" description="Cation efflux protein transmembrane" evidence="23">
    <location>
        <begin position="355"/>
        <end position="562"/>
    </location>
</feature>
<keyword evidence="8" id="KW-0256">Endoplasmic reticulum</keyword>
<keyword evidence="12" id="KW-0805">Transcription regulation</keyword>
<evidence type="ECO:0000256" key="9">
    <source>
        <dbReference type="ARBA" id="ARBA00022833"/>
    </source>
</evidence>
<accession>A0A6J2T1Q9</accession>
<dbReference type="AlphaFoldDB" id="A0A6J2T1Q9"/>
<evidence type="ECO:0000256" key="15">
    <source>
        <dbReference type="ARBA" id="ARBA00023136"/>
    </source>
</evidence>
<feature type="transmembrane region" description="Helical" evidence="22">
    <location>
        <begin position="534"/>
        <end position="556"/>
    </location>
</feature>
<evidence type="ECO:0000256" key="13">
    <source>
        <dbReference type="ARBA" id="ARBA00023065"/>
    </source>
</evidence>
<dbReference type="PANTHER" id="PTHR13414:SF9">
    <property type="entry name" value="PROTON-COUPLED ZINC ANTIPORTER SLC30A9, MITOCHONDRIAL"/>
    <property type="match status" value="1"/>
</dbReference>
<evidence type="ECO:0000256" key="11">
    <source>
        <dbReference type="ARBA" id="ARBA00022989"/>
    </source>
</evidence>
<organism evidence="24 26">
    <name type="scientific">Drosophila lebanonensis</name>
    <name type="common">Fruit fly</name>
    <name type="synonym">Scaptodrosophila lebanonensis</name>
    <dbReference type="NCBI Taxonomy" id="7225"/>
    <lineage>
        <taxon>Eukaryota</taxon>
        <taxon>Metazoa</taxon>
        <taxon>Ecdysozoa</taxon>
        <taxon>Arthropoda</taxon>
        <taxon>Hexapoda</taxon>
        <taxon>Insecta</taxon>
        <taxon>Pterygota</taxon>
        <taxon>Neoptera</taxon>
        <taxon>Endopterygota</taxon>
        <taxon>Diptera</taxon>
        <taxon>Brachycera</taxon>
        <taxon>Muscomorpha</taxon>
        <taxon>Ephydroidea</taxon>
        <taxon>Drosophilidae</taxon>
        <taxon>Scaptodrosophila</taxon>
    </lineage>
</organism>
<dbReference type="GO" id="GO:0015297">
    <property type="term" value="F:antiporter activity"/>
    <property type="evidence" value="ECO:0007669"/>
    <property type="project" value="UniProtKB-KW"/>
</dbReference>
<dbReference type="GO" id="GO:0006829">
    <property type="term" value="P:zinc ion transport"/>
    <property type="evidence" value="ECO:0007669"/>
    <property type="project" value="UniProtKB-KW"/>
</dbReference>
<reference evidence="25 26" key="1">
    <citation type="submission" date="2025-04" db="UniProtKB">
        <authorList>
            <consortium name="RefSeq"/>
        </authorList>
    </citation>
    <scope>IDENTIFICATION</scope>
    <source>
        <strain evidence="25 26">11010-0011.00</strain>
        <tissue evidence="25 26">Whole body</tissue>
    </source>
</reference>
<evidence type="ECO:0000256" key="16">
    <source>
        <dbReference type="ARBA" id="ARBA00023163"/>
    </source>
</evidence>
<keyword evidence="6" id="KW-0050">Antiport</keyword>
<evidence type="ECO:0000256" key="2">
    <source>
        <dbReference type="ARBA" id="ARBA00004225"/>
    </source>
</evidence>
<keyword evidence="9" id="KW-0862">Zinc</keyword>
<dbReference type="GO" id="GO:0031966">
    <property type="term" value="C:mitochondrial membrane"/>
    <property type="evidence" value="ECO:0007669"/>
    <property type="project" value="UniProtKB-SubCell"/>
</dbReference>
<evidence type="ECO:0000256" key="1">
    <source>
        <dbReference type="ARBA" id="ARBA00004123"/>
    </source>
</evidence>
<dbReference type="InterPro" id="IPR027469">
    <property type="entry name" value="Cation_efflux_TMD_sf"/>
</dbReference>
<dbReference type="InterPro" id="IPR002524">
    <property type="entry name" value="Cation_efflux"/>
</dbReference>
<dbReference type="RefSeq" id="XP_030369143.1">
    <property type="nucleotide sequence ID" value="XM_030513283.1"/>
</dbReference>
<sequence>MLLRGVQLLQCRHINFTCAALKLIHHGSICGRSQYRQEYALLCKQAQSRLSGSGALLPLRCRSTDSSDSTDKDLNKLHLKVGKDSASKEGDLTLEVATTSAPGFTQTKNFEVKTPKGILTITTTIEDSKINEIVFEKSELTPIAKLNEPVLVPGNININNPTKVQETSTDGVLSMPQIAPTSTPSPLPRKVTPGSVVTPVEGMNMAVVKAPLPATAAAPTPTPKRPRFDYRASLERNFVTPARAISDFMLTAADLECLPKIKRRSPYEQEPPMTVFWRRDVESKALEVWGSRENLLRERLKREVERKQHQQKIDSADLFTVKRRLRDYRREMGSRTTVMLEDRKGLEKSSQVVATAIAINAANLLFKIGGWLYSGSHSMFAECIHSLADLINQLILAFGIYKSSQLPDTDHPYGYMNMRYVSSLISGVGIFCMGCGLSVYHGIEGILNPEPITDLFWVYCILMGSLVSEGATLVVAINELKRSARIHNVSFREYVVSGKDPCVNVVLCEDAAAVVGVIIAGSCMALSSYTGSPIFDAAGSLLIGGLLGAVASFIIYTNANALVGVSISTERLEKINSALEADVMIRAIYDVKGIDIGNARVRYKAELDFDGRELTRSYLDKQDLNKLLAVVRSFKNVEELEAFLLDQGENIVDLMGGEIDRIEMNLRTHFPEIRHVDLEIL</sequence>
<evidence type="ECO:0000256" key="17">
    <source>
        <dbReference type="ARBA" id="ARBA00023242"/>
    </source>
</evidence>
<dbReference type="FunFam" id="1.20.1510.10:FF:000004">
    <property type="entry name" value="zinc transporter 9 isoform X1"/>
    <property type="match status" value="1"/>
</dbReference>
<evidence type="ECO:0000256" key="20">
    <source>
        <dbReference type="ARBA" id="ARBA00034922"/>
    </source>
</evidence>
<dbReference type="GO" id="GO:0008324">
    <property type="term" value="F:monoatomic cation transmembrane transporter activity"/>
    <property type="evidence" value="ECO:0007669"/>
    <property type="project" value="InterPro"/>
</dbReference>
<keyword evidence="5" id="KW-0813">Transport</keyword>
<keyword evidence="15 22" id="KW-0472">Membrane</keyword>
<protein>
    <recommendedName>
        <fullName evidence="19">Proton-coupled zinc antiporter SLC30A9, mitochondrial</fullName>
    </recommendedName>
    <alternativeName>
        <fullName evidence="18">Solute carrier family 30 member 9</fullName>
    </alternativeName>
    <alternativeName>
        <fullName evidence="20">Zinc transporter 9</fullName>
    </alternativeName>
</protein>
<dbReference type="GeneID" id="115620156"/>
<evidence type="ECO:0000256" key="4">
    <source>
        <dbReference type="ARBA" id="ARBA00008873"/>
    </source>
</evidence>
<evidence type="ECO:0000259" key="23">
    <source>
        <dbReference type="Pfam" id="PF01545"/>
    </source>
</evidence>
<feature type="transmembrane region" description="Helical" evidence="22">
    <location>
        <begin position="455"/>
        <end position="477"/>
    </location>
</feature>
<gene>
    <name evidence="26" type="primary">LOC115620156</name>
    <name evidence="25" type="synonym">LOC115620025</name>
</gene>
<dbReference type="SUPFAM" id="SSF46955">
    <property type="entry name" value="Putative DNA-binding domain"/>
    <property type="match status" value="1"/>
</dbReference>
<evidence type="ECO:0000256" key="18">
    <source>
        <dbReference type="ARBA" id="ARBA00033405"/>
    </source>
</evidence>
<feature type="transmembrane region" description="Helical" evidence="22">
    <location>
        <begin position="352"/>
        <end position="373"/>
    </location>
</feature>
<dbReference type="InterPro" id="IPR009061">
    <property type="entry name" value="DNA-bd_dom_put_sf"/>
</dbReference>
<evidence type="ECO:0000256" key="3">
    <source>
        <dbReference type="ARBA" id="ARBA00004240"/>
    </source>
</evidence>
<evidence type="ECO:0000256" key="5">
    <source>
        <dbReference type="ARBA" id="ARBA00022448"/>
    </source>
</evidence>
<dbReference type="GO" id="GO:0006882">
    <property type="term" value="P:intracellular zinc ion homeostasis"/>
    <property type="evidence" value="ECO:0007669"/>
    <property type="project" value="TreeGrafter"/>
</dbReference>
<proteinExistence type="inferred from homology"/>
<dbReference type="NCBIfam" id="TIGR01297">
    <property type="entry name" value="CDF"/>
    <property type="match status" value="1"/>
</dbReference>
<dbReference type="GO" id="GO:0005634">
    <property type="term" value="C:nucleus"/>
    <property type="evidence" value="ECO:0007669"/>
    <property type="project" value="UniProtKB-SubCell"/>
</dbReference>
<dbReference type="OrthoDB" id="435980at2759"/>